<gene>
    <name evidence="2" type="ORF">PtrM4_015790</name>
</gene>
<comment type="caution">
    <text evidence="2">The sequence shown here is derived from an EMBL/GenBank/DDBJ whole genome shotgun (WGS) entry which is preliminary data.</text>
</comment>
<organism evidence="2 3">
    <name type="scientific">Pyrenophora tritici-repentis</name>
    <dbReference type="NCBI Taxonomy" id="45151"/>
    <lineage>
        <taxon>Eukaryota</taxon>
        <taxon>Fungi</taxon>
        <taxon>Dikarya</taxon>
        <taxon>Ascomycota</taxon>
        <taxon>Pezizomycotina</taxon>
        <taxon>Dothideomycetes</taxon>
        <taxon>Pleosporomycetidae</taxon>
        <taxon>Pleosporales</taxon>
        <taxon>Pleosporineae</taxon>
        <taxon>Pleosporaceae</taxon>
        <taxon>Pyrenophora</taxon>
    </lineage>
</organism>
<dbReference type="EMBL" id="NQIK02000001">
    <property type="protein sequence ID" value="KAF7577339.1"/>
    <property type="molecule type" value="Genomic_DNA"/>
</dbReference>
<dbReference type="GeneID" id="90954078"/>
<evidence type="ECO:0000313" key="3">
    <source>
        <dbReference type="Proteomes" id="UP000245464"/>
    </source>
</evidence>
<dbReference type="AlphaFoldDB" id="A0A2W1H3M1"/>
<feature type="region of interest" description="Disordered" evidence="1">
    <location>
        <begin position="23"/>
        <end position="52"/>
    </location>
</feature>
<name>A0A2W1H3M1_9PLEO</name>
<accession>A0A2W1H3M1</accession>
<proteinExistence type="predicted"/>
<reference evidence="2 3" key="1">
    <citation type="journal article" date="2018" name="BMC Genomics">
        <title>Comparative genomics of the wheat fungal pathogen Pyrenophora tritici-repentis reveals chromosomal variations and genome plasticity.</title>
        <authorList>
            <person name="Moolhuijzen P."/>
            <person name="See P.T."/>
            <person name="Hane J.K."/>
            <person name="Shi G."/>
            <person name="Liu Z."/>
            <person name="Oliver R.P."/>
            <person name="Moffat C.S."/>
        </authorList>
    </citation>
    <scope>NUCLEOTIDE SEQUENCE [LARGE SCALE GENOMIC DNA]</scope>
    <source>
        <strain evidence="2">M4</strain>
    </source>
</reference>
<dbReference type="RefSeq" id="XP_065965400.1">
    <property type="nucleotide sequence ID" value="XM_066103198.1"/>
</dbReference>
<sequence>MGGAAGQQDTGAIFVPVDTAAHHNEFGTRSPNGGLQQWENWNFPSQQQKYEQ</sequence>
<protein>
    <submittedName>
        <fullName evidence="2">Uncharacterized protein</fullName>
    </submittedName>
</protein>
<dbReference type="Proteomes" id="UP000245464">
    <property type="component" value="Chromosome 1"/>
</dbReference>
<evidence type="ECO:0000313" key="2">
    <source>
        <dbReference type="EMBL" id="KAF7577339.1"/>
    </source>
</evidence>
<feature type="compositionally biased region" description="Polar residues" evidence="1">
    <location>
        <begin position="27"/>
        <end position="52"/>
    </location>
</feature>
<dbReference type="KEGG" id="ptrr:90954078"/>
<evidence type="ECO:0000256" key="1">
    <source>
        <dbReference type="SAM" id="MobiDB-lite"/>
    </source>
</evidence>